<dbReference type="Proteomes" id="UP000033876">
    <property type="component" value="Unassembled WGS sequence"/>
</dbReference>
<evidence type="ECO:0000313" key="2">
    <source>
        <dbReference type="Proteomes" id="UP000033876"/>
    </source>
</evidence>
<dbReference type="EMBL" id="LBTF01000046">
    <property type="protein sequence ID" value="KKQ34499.1"/>
    <property type="molecule type" value="Genomic_DNA"/>
</dbReference>
<proteinExistence type="predicted"/>
<gene>
    <name evidence="1" type="ORF">US50_C0046G0006</name>
</gene>
<dbReference type="AlphaFoldDB" id="A0A0G0JCJ0"/>
<reference evidence="1 2" key="1">
    <citation type="journal article" date="2015" name="Nature">
        <title>rRNA introns, odd ribosomes, and small enigmatic genomes across a large radiation of phyla.</title>
        <authorList>
            <person name="Brown C.T."/>
            <person name="Hug L.A."/>
            <person name="Thomas B.C."/>
            <person name="Sharon I."/>
            <person name="Castelle C.J."/>
            <person name="Singh A."/>
            <person name="Wilkins M.J."/>
            <person name="Williams K.H."/>
            <person name="Banfield J.F."/>
        </authorList>
    </citation>
    <scope>NUCLEOTIDE SEQUENCE [LARGE SCALE GENOMIC DNA]</scope>
</reference>
<comment type="caution">
    <text evidence="1">The sequence shown here is derived from an EMBL/GenBank/DDBJ whole genome shotgun (WGS) entry which is preliminary data.</text>
</comment>
<protein>
    <submittedName>
        <fullName evidence="1">Uncharacterized protein</fullName>
    </submittedName>
</protein>
<evidence type="ECO:0000313" key="1">
    <source>
        <dbReference type="EMBL" id="KKQ34499.1"/>
    </source>
</evidence>
<name>A0A0G0JCJ0_9BACT</name>
<sequence length="435" mass="51077">MREGINQNLTSKITARDKAEHEEKLRNEINKIQLLYADQLYQKKIKTGAKTKFFNILEDHGANIYWEINSIIEIENKLIEQENHAKHDKEIRKYGDFINHIYEELSISNISGDKNKSSEYLNERGKNIDKILEYVNQIRNESQKRFPEEWEKDRKKREERKKKEERAGIFEIRVSDKAFLSKKALEKLKDAGISKDGEFLQVHVPDIYLQDIKLTPAAIKESFHKVANIIVDKYPQIQAVIGMSWLLDHPITQKFFNFNIIDESNQVLWGQFIDKKGQIDQNKLSALLKTGDFPYKTLVGYIETVDFLKQYLPEEKKGRLILKEIDSSLQKKYAEINKKLSENSAKFVEKWNNGGIKNKQDILNYFDNEGKFIKEFCQDAGVFDDVINLWSENIGKKGAEVREQNIDVMKKLGEKVDKFRMELNNTRYKDKEVII</sequence>
<accession>A0A0G0JCJ0</accession>
<organism evidence="1 2">
    <name type="scientific">Candidatus Nomurabacteria bacterium GW2011_GWB1_37_5</name>
    <dbReference type="NCBI Taxonomy" id="1618742"/>
    <lineage>
        <taxon>Bacteria</taxon>
        <taxon>Candidatus Nomuraibacteriota</taxon>
    </lineage>
</organism>